<feature type="compositionally biased region" description="Low complexity" evidence="1">
    <location>
        <begin position="176"/>
        <end position="191"/>
    </location>
</feature>
<feature type="chain" id="PRO_5011980201" evidence="2">
    <location>
        <begin position="23"/>
        <end position="214"/>
    </location>
</feature>
<evidence type="ECO:0000313" key="4">
    <source>
        <dbReference type="Proteomes" id="UP000189935"/>
    </source>
</evidence>
<dbReference type="PANTHER" id="PTHR43628:SF1">
    <property type="entry name" value="CHITIN SYNTHASE REGULATORY FACTOR 2-RELATED"/>
    <property type="match status" value="1"/>
</dbReference>
<feature type="region of interest" description="Disordered" evidence="1">
    <location>
        <begin position="156"/>
        <end position="214"/>
    </location>
</feature>
<dbReference type="SUPFAM" id="SSF81901">
    <property type="entry name" value="HCP-like"/>
    <property type="match status" value="1"/>
</dbReference>
<name>A0A1M7FN60_9BRAD</name>
<dbReference type="Pfam" id="PF08238">
    <property type="entry name" value="Sel1"/>
    <property type="match status" value="2"/>
</dbReference>
<dbReference type="InterPro" id="IPR052945">
    <property type="entry name" value="Mitotic_Regulator"/>
</dbReference>
<dbReference type="InterPro" id="IPR011990">
    <property type="entry name" value="TPR-like_helical_dom_sf"/>
</dbReference>
<proteinExistence type="predicted"/>
<dbReference type="Proteomes" id="UP000189935">
    <property type="component" value="Chromosome I"/>
</dbReference>
<accession>A0A1M7FN60</accession>
<feature type="compositionally biased region" description="Pro residues" evidence="1">
    <location>
        <begin position="164"/>
        <end position="175"/>
    </location>
</feature>
<evidence type="ECO:0000256" key="2">
    <source>
        <dbReference type="SAM" id="SignalP"/>
    </source>
</evidence>
<organism evidence="3 4">
    <name type="scientific">Bradyrhizobium lablabi</name>
    <dbReference type="NCBI Taxonomy" id="722472"/>
    <lineage>
        <taxon>Bacteria</taxon>
        <taxon>Pseudomonadati</taxon>
        <taxon>Pseudomonadota</taxon>
        <taxon>Alphaproteobacteria</taxon>
        <taxon>Hyphomicrobiales</taxon>
        <taxon>Nitrobacteraceae</taxon>
        <taxon>Bradyrhizobium</taxon>
    </lineage>
</organism>
<reference evidence="3 4" key="1">
    <citation type="submission" date="2016-11" db="EMBL/GenBank/DDBJ databases">
        <authorList>
            <person name="Jaros S."/>
            <person name="Januszkiewicz K."/>
            <person name="Wedrychowicz H."/>
        </authorList>
    </citation>
    <scope>NUCLEOTIDE SEQUENCE [LARGE SCALE GENOMIC DNA]</scope>
    <source>
        <strain evidence="3 4">GAS499</strain>
    </source>
</reference>
<dbReference type="OrthoDB" id="9797030at2"/>
<dbReference type="RefSeq" id="WP_079544518.1">
    <property type="nucleotide sequence ID" value="NZ_LT670844.1"/>
</dbReference>
<sequence>MKRALLSIVCGAALIANSVVCAADPLSDKEMADRYFQAAQSGDNDAQFFLGALYSAGAGRPRSDEQAFQWFSRAAEQGHSHAMLVLAGLYAIGRGTAKDNVNAYKWAYIVSVGTRVDEFRNGARQLMGVLETRMTPAELSQARAAAADWHAVPTQARLATPSETAPPQPSPPVSKPSPSASAAAPSAPTASSKKDDIDTLMDKMPSELRKRLGF</sequence>
<evidence type="ECO:0000313" key="3">
    <source>
        <dbReference type="EMBL" id="SHM05484.1"/>
    </source>
</evidence>
<dbReference type="EMBL" id="LT670844">
    <property type="protein sequence ID" value="SHM05484.1"/>
    <property type="molecule type" value="Genomic_DNA"/>
</dbReference>
<dbReference type="PANTHER" id="PTHR43628">
    <property type="entry name" value="ACTIVATOR OF C KINASE PROTEIN 1-RELATED"/>
    <property type="match status" value="1"/>
</dbReference>
<feature type="signal peptide" evidence="2">
    <location>
        <begin position="1"/>
        <end position="22"/>
    </location>
</feature>
<keyword evidence="2" id="KW-0732">Signal</keyword>
<dbReference type="AlphaFoldDB" id="A0A1M7FN60"/>
<gene>
    <name evidence="3" type="ORF">SAMN05444159_7552</name>
</gene>
<dbReference type="Gene3D" id="1.25.40.10">
    <property type="entry name" value="Tetratricopeptide repeat domain"/>
    <property type="match status" value="1"/>
</dbReference>
<protein>
    <submittedName>
        <fullName evidence="3">Sel1 repeat-containing protein</fullName>
    </submittedName>
</protein>
<dbReference type="InterPro" id="IPR006597">
    <property type="entry name" value="Sel1-like"/>
</dbReference>
<dbReference type="SMART" id="SM00671">
    <property type="entry name" value="SEL1"/>
    <property type="match status" value="2"/>
</dbReference>
<evidence type="ECO:0000256" key="1">
    <source>
        <dbReference type="SAM" id="MobiDB-lite"/>
    </source>
</evidence>
<feature type="compositionally biased region" description="Basic and acidic residues" evidence="1">
    <location>
        <begin position="192"/>
        <end position="214"/>
    </location>
</feature>